<dbReference type="eggNOG" id="KOG2793">
    <property type="taxonomic scope" value="Eukaryota"/>
</dbReference>
<feature type="region of interest" description="Disordered" evidence="1">
    <location>
        <begin position="248"/>
        <end position="274"/>
    </location>
</feature>
<dbReference type="AlphaFoldDB" id="D7FPY2"/>
<sequence length="409" mass="42796">MGEFQRWNTHHSHVVPIEVCGTQLNIAQDPTSDNLGTTIWDASVILVRYMERNPQLYSRRRLEGKRVLELGAGCGLAGMYFALQGAHVTFTDLIEVVPLLQRNVTMNLGGQAVEDAAGTTTASDETRGRGKGGKSVAAAPPARPKAKVLEYDWGKPLDGLSPPYDYIVACDCVYVERLVESLVWSMARCSGRGTTVLVASEKREEVTYAKFRARLSEDFAVRQAPRRHMDKAYDHENSEVLVCKLRRTNSSSSSSANGRGSGGEDQHPGGERGKKQEIGANAAVAAAAITEEASKKESGDECCCSPGREAALGKAAVTGAGGHADDDALGGAEESIAVAGNAPAVTVPGAPPPSEATADVVEGLSLAAVSLVPQPLSSLETAAVGDRSRGPGGEASSTAVGGSSDPPLR</sequence>
<dbReference type="Proteomes" id="UP000002630">
    <property type="component" value="Linkage Group LG02"/>
</dbReference>
<dbReference type="InParanoid" id="D7FPY2"/>
<dbReference type="InterPro" id="IPR019410">
    <property type="entry name" value="Methyltransf_16"/>
</dbReference>
<gene>
    <name evidence="2" type="ORF">Esi_0002_0039</name>
</gene>
<feature type="region of interest" description="Disordered" evidence="1">
    <location>
        <begin position="375"/>
        <end position="409"/>
    </location>
</feature>
<dbReference type="OrthoDB" id="413520at2759"/>
<dbReference type="PANTHER" id="PTHR14614">
    <property type="entry name" value="HEPATOCELLULAR CARCINOMA-ASSOCIATED ANTIGEN"/>
    <property type="match status" value="1"/>
</dbReference>
<dbReference type="Gene3D" id="3.40.50.150">
    <property type="entry name" value="Vaccinia Virus protein VP39"/>
    <property type="match status" value="1"/>
</dbReference>
<dbReference type="SUPFAM" id="SSF53335">
    <property type="entry name" value="S-adenosyl-L-methionine-dependent methyltransferases"/>
    <property type="match status" value="1"/>
</dbReference>
<dbReference type="PANTHER" id="PTHR14614:SF98">
    <property type="entry name" value="S-ADENOSYL-L-METHIONINE-DEPENDENT METHYLTRANSFERASES SUPERFAMILY PROTEIN"/>
    <property type="match status" value="1"/>
</dbReference>
<dbReference type="STRING" id="2880.D7FPY2"/>
<dbReference type="Pfam" id="PF10294">
    <property type="entry name" value="Methyltransf_16"/>
    <property type="match status" value="2"/>
</dbReference>
<dbReference type="EMBL" id="FN648375">
    <property type="protein sequence ID" value="CBJ48314.1"/>
    <property type="molecule type" value="Genomic_DNA"/>
</dbReference>
<evidence type="ECO:0000313" key="3">
    <source>
        <dbReference type="Proteomes" id="UP000002630"/>
    </source>
</evidence>
<evidence type="ECO:0000256" key="1">
    <source>
        <dbReference type="SAM" id="MobiDB-lite"/>
    </source>
</evidence>
<name>D7FPY2_ECTSI</name>
<dbReference type="EMBL" id="FN649727">
    <property type="protein sequence ID" value="CBJ48314.1"/>
    <property type="molecule type" value="Genomic_DNA"/>
</dbReference>
<accession>D7FPY2</accession>
<reference evidence="2 3" key="1">
    <citation type="journal article" date="2010" name="Nature">
        <title>The Ectocarpus genome and the independent evolution of multicellularity in brown algae.</title>
        <authorList>
            <person name="Cock J.M."/>
            <person name="Sterck L."/>
            <person name="Rouze P."/>
            <person name="Scornet D."/>
            <person name="Allen A.E."/>
            <person name="Amoutzias G."/>
            <person name="Anthouard V."/>
            <person name="Artiguenave F."/>
            <person name="Aury J.M."/>
            <person name="Badger J.H."/>
            <person name="Beszteri B."/>
            <person name="Billiau K."/>
            <person name="Bonnet E."/>
            <person name="Bothwell J.H."/>
            <person name="Bowler C."/>
            <person name="Boyen C."/>
            <person name="Brownlee C."/>
            <person name="Carrano C.J."/>
            <person name="Charrier B."/>
            <person name="Cho G.Y."/>
            <person name="Coelho S.M."/>
            <person name="Collen J."/>
            <person name="Corre E."/>
            <person name="Da Silva C."/>
            <person name="Delage L."/>
            <person name="Delaroque N."/>
            <person name="Dittami S.M."/>
            <person name="Doulbeau S."/>
            <person name="Elias M."/>
            <person name="Farnham G."/>
            <person name="Gachon C.M."/>
            <person name="Gschloessl B."/>
            <person name="Heesch S."/>
            <person name="Jabbari K."/>
            <person name="Jubin C."/>
            <person name="Kawai H."/>
            <person name="Kimura K."/>
            <person name="Kloareg B."/>
            <person name="Kupper F.C."/>
            <person name="Lang D."/>
            <person name="Le Bail A."/>
            <person name="Leblanc C."/>
            <person name="Lerouge P."/>
            <person name="Lohr M."/>
            <person name="Lopez P.J."/>
            <person name="Martens C."/>
            <person name="Maumus F."/>
            <person name="Michel G."/>
            <person name="Miranda-Saavedra D."/>
            <person name="Morales J."/>
            <person name="Moreau H."/>
            <person name="Motomura T."/>
            <person name="Nagasato C."/>
            <person name="Napoli C.A."/>
            <person name="Nelson D.R."/>
            <person name="Nyvall-Collen P."/>
            <person name="Peters A.F."/>
            <person name="Pommier C."/>
            <person name="Potin P."/>
            <person name="Poulain J."/>
            <person name="Quesneville H."/>
            <person name="Read B."/>
            <person name="Rensing S.A."/>
            <person name="Ritter A."/>
            <person name="Rousvoal S."/>
            <person name="Samanta M."/>
            <person name="Samson G."/>
            <person name="Schroeder D.C."/>
            <person name="Segurens B."/>
            <person name="Strittmatter M."/>
            <person name="Tonon T."/>
            <person name="Tregear J.W."/>
            <person name="Valentin K."/>
            <person name="von Dassow P."/>
            <person name="Yamagishi T."/>
            <person name="Van de Peer Y."/>
            <person name="Wincker P."/>
        </authorList>
    </citation>
    <scope>NUCLEOTIDE SEQUENCE [LARGE SCALE GENOMIC DNA]</scope>
    <source>
        <strain evidence="3">Ec32 / CCAP1310/4</strain>
    </source>
</reference>
<dbReference type="InterPro" id="IPR029063">
    <property type="entry name" value="SAM-dependent_MTases_sf"/>
</dbReference>
<protein>
    <submittedName>
        <fullName evidence="2">Uncharacterized protein</fullName>
    </submittedName>
</protein>
<keyword evidence="3" id="KW-1185">Reference proteome</keyword>
<feature type="compositionally biased region" description="Basic and acidic residues" evidence="1">
    <location>
        <begin position="262"/>
        <end position="274"/>
    </location>
</feature>
<organism evidence="2 3">
    <name type="scientific">Ectocarpus siliculosus</name>
    <name type="common">Brown alga</name>
    <name type="synonym">Conferva siliculosa</name>
    <dbReference type="NCBI Taxonomy" id="2880"/>
    <lineage>
        <taxon>Eukaryota</taxon>
        <taxon>Sar</taxon>
        <taxon>Stramenopiles</taxon>
        <taxon>Ochrophyta</taxon>
        <taxon>PX clade</taxon>
        <taxon>Phaeophyceae</taxon>
        <taxon>Ectocarpales</taxon>
        <taxon>Ectocarpaceae</taxon>
        <taxon>Ectocarpus</taxon>
    </lineage>
</organism>
<proteinExistence type="predicted"/>
<feature type="region of interest" description="Disordered" evidence="1">
    <location>
        <begin position="115"/>
        <end position="141"/>
    </location>
</feature>
<evidence type="ECO:0000313" key="2">
    <source>
        <dbReference type="EMBL" id="CBJ48314.1"/>
    </source>
</evidence>